<dbReference type="AlphaFoldDB" id="A0A0U5G8J0"/>
<dbReference type="EMBL" id="CDMC01000009">
    <property type="protein sequence ID" value="CEL07245.1"/>
    <property type="molecule type" value="Genomic_DNA"/>
</dbReference>
<reference evidence="2" key="1">
    <citation type="journal article" date="2016" name="Genome Announc.">
        <title>Draft genome sequences of fungus Aspergillus calidoustus.</title>
        <authorList>
            <person name="Horn F."/>
            <person name="Linde J."/>
            <person name="Mattern D.J."/>
            <person name="Walther G."/>
            <person name="Guthke R."/>
            <person name="Scherlach K."/>
            <person name="Martin K."/>
            <person name="Brakhage A.A."/>
            <person name="Petzke L."/>
            <person name="Valiante V."/>
        </authorList>
    </citation>
    <scope>NUCLEOTIDE SEQUENCE [LARGE SCALE GENOMIC DNA]</scope>
    <source>
        <strain evidence="2">SF006504</strain>
    </source>
</reference>
<name>A0A0U5G8J0_ASPCI</name>
<organism evidence="1 2">
    <name type="scientific">Aspergillus calidoustus</name>
    <dbReference type="NCBI Taxonomy" id="454130"/>
    <lineage>
        <taxon>Eukaryota</taxon>
        <taxon>Fungi</taxon>
        <taxon>Dikarya</taxon>
        <taxon>Ascomycota</taxon>
        <taxon>Pezizomycotina</taxon>
        <taxon>Eurotiomycetes</taxon>
        <taxon>Eurotiomycetidae</taxon>
        <taxon>Eurotiales</taxon>
        <taxon>Aspergillaceae</taxon>
        <taxon>Aspergillus</taxon>
        <taxon>Aspergillus subgen. Nidulantes</taxon>
    </lineage>
</organism>
<keyword evidence="2" id="KW-1185">Reference proteome</keyword>
<dbReference type="Proteomes" id="UP000054771">
    <property type="component" value="Unassembled WGS sequence"/>
</dbReference>
<accession>A0A0U5G8J0</accession>
<dbReference type="STRING" id="454130.A0A0U5G8J0"/>
<protein>
    <submittedName>
        <fullName evidence="1">Uncharacterized protein</fullName>
    </submittedName>
</protein>
<gene>
    <name evidence="1" type="ORF">ASPCAL10408</name>
</gene>
<dbReference type="OrthoDB" id="2571985at2759"/>
<evidence type="ECO:0000313" key="2">
    <source>
        <dbReference type="Proteomes" id="UP000054771"/>
    </source>
</evidence>
<sequence>MEWTEHLSRRQPNCALFVDNLHVLHVLARRVASERHRYFLNLCFWRIRSNSLGRCTESLTPQIFLQCDQAQLCSYCAYFYFGAAKKTLGNLFEGCVLETAQALLLLSAFCQNALRSHSAACIATRLSGLLSALALRPEFHLYQLLCVGIRTWGREGTPIIKFHFPGGRALL</sequence>
<evidence type="ECO:0000313" key="1">
    <source>
        <dbReference type="EMBL" id="CEL07245.1"/>
    </source>
</evidence>
<proteinExistence type="predicted"/>